<dbReference type="AlphaFoldDB" id="A0A4V6MWL2"/>
<gene>
    <name evidence="6" type="ORF">BD310DRAFT_318223</name>
</gene>
<evidence type="ECO:0000256" key="1">
    <source>
        <dbReference type="ARBA" id="ARBA00004141"/>
    </source>
</evidence>
<dbReference type="GO" id="GO:0046873">
    <property type="term" value="F:metal ion transmembrane transporter activity"/>
    <property type="evidence" value="ECO:0007669"/>
    <property type="project" value="InterPro"/>
</dbReference>
<dbReference type="Pfam" id="PF01544">
    <property type="entry name" value="CorA"/>
    <property type="match status" value="1"/>
</dbReference>
<dbReference type="EMBL" id="ML145292">
    <property type="protein sequence ID" value="TBU51703.1"/>
    <property type="molecule type" value="Genomic_DNA"/>
</dbReference>
<dbReference type="InterPro" id="IPR045863">
    <property type="entry name" value="CorA_TM1_TM2"/>
</dbReference>
<evidence type="ECO:0000256" key="2">
    <source>
        <dbReference type="ARBA" id="ARBA00022692"/>
    </source>
</evidence>
<evidence type="ECO:0000256" key="3">
    <source>
        <dbReference type="ARBA" id="ARBA00022989"/>
    </source>
</evidence>
<dbReference type="InterPro" id="IPR002523">
    <property type="entry name" value="MgTranspt_CorA/ZnTranspt_ZntB"/>
</dbReference>
<comment type="subcellular location">
    <subcellularLocation>
        <location evidence="1">Membrane</location>
        <topology evidence="1">Multi-pass membrane protein</topology>
    </subcellularLocation>
</comment>
<accession>A0A4V6MWL2</accession>
<proteinExistence type="predicted"/>
<dbReference type="Proteomes" id="UP000292082">
    <property type="component" value="Unassembled WGS sequence"/>
</dbReference>
<evidence type="ECO:0000313" key="7">
    <source>
        <dbReference type="Proteomes" id="UP000292082"/>
    </source>
</evidence>
<dbReference type="Gene3D" id="1.20.58.340">
    <property type="entry name" value="Magnesium transport protein CorA, transmembrane region"/>
    <property type="match status" value="2"/>
</dbReference>
<reference evidence="6 7" key="1">
    <citation type="submission" date="2019-01" db="EMBL/GenBank/DDBJ databases">
        <title>Draft genome sequences of three monokaryotic isolates of the white-rot basidiomycete fungus Dichomitus squalens.</title>
        <authorList>
            <consortium name="DOE Joint Genome Institute"/>
            <person name="Lopez S.C."/>
            <person name="Andreopoulos B."/>
            <person name="Pangilinan J."/>
            <person name="Lipzen A."/>
            <person name="Riley R."/>
            <person name="Ahrendt S."/>
            <person name="Ng V."/>
            <person name="Barry K."/>
            <person name="Daum C."/>
            <person name="Grigoriev I.V."/>
            <person name="Hilden K.S."/>
            <person name="Makela M.R."/>
            <person name="de Vries R.P."/>
        </authorList>
    </citation>
    <scope>NUCLEOTIDE SEQUENCE [LARGE SCALE GENOMIC DNA]</scope>
    <source>
        <strain evidence="6 7">CBS 464.89</strain>
    </source>
</reference>
<keyword evidence="2 5" id="KW-0812">Transmembrane</keyword>
<keyword evidence="7" id="KW-1185">Reference proteome</keyword>
<organism evidence="6 7">
    <name type="scientific">Dichomitus squalens</name>
    <dbReference type="NCBI Taxonomy" id="114155"/>
    <lineage>
        <taxon>Eukaryota</taxon>
        <taxon>Fungi</taxon>
        <taxon>Dikarya</taxon>
        <taxon>Basidiomycota</taxon>
        <taxon>Agaricomycotina</taxon>
        <taxon>Agaricomycetes</taxon>
        <taxon>Polyporales</taxon>
        <taxon>Polyporaceae</taxon>
        <taxon>Dichomitus</taxon>
    </lineage>
</organism>
<evidence type="ECO:0000256" key="4">
    <source>
        <dbReference type="ARBA" id="ARBA00023136"/>
    </source>
</evidence>
<dbReference type="STRING" id="114155.A0A4V6MWL2"/>
<evidence type="ECO:0000256" key="5">
    <source>
        <dbReference type="SAM" id="Phobius"/>
    </source>
</evidence>
<keyword evidence="3 5" id="KW-1133">Transmembrane helix</keyword>
<feature type="transmembrane region" description="Helical" evidence="5">
    <location>
        <begin position="92"/>
        <end position="111"/>
    </location>
</feature>
<evidence type="ECO:0000313" key="6">
    <source>
        <dbReference type="EMBL" id="TBU51703.1"/>
    </source>
</evidence>
<protein>
    <submittedName>
        <fullName evidence="6">Uncharacterized protein</fullName>
    </submittedName>
</protein>
<sequence>MSHKANVYFADVYDRMEYILASSDMVAGITKKFMNHTSNMASYEMNQVIRDSIGMCPGTGAVPIICLPLTLLTGYFGMNFTRMWSVNHNSDLLFWEIAIPIILIVVPLFMWGDKRRMRRIDQVAGVQAYICPRIWTPRDRAPVFALFQDPLDGRSLTFIAMIMDFWVPMRTLTTVGELLSTLRLISGPRYLLPLPMIGGLLVDILSV</sequence>
<feature type="transmembrane region" description="Helical" evidence="5">
    <location>
        <begin position="60"/>
        <end position="80"/>
    </location>
</feature>
<dbReference type="SUPFAM" id="SSF144083">
    <property type="entry name" value="Magnesium transport protein CorA, transmembrane region"/>
    <property type="match status" value="1"/>
</dbReference>
<dbReference type="GO" id="GO:0016020">
    <property type="term" value="C:membrane"/>
    <property type="evidence" value="ECO:0007669"/>
    <property type="project" value="UniProtKB-SubCell"/>
</dbReference>
<name>A0A4V6MWL2_9APHY</name>
<keyword evidence="4 5" id="KW-0472">Membrane</keyword>